<evidence type="ECO:0000313" key="4">
    <source>
        <dbReference type="Proteomes" id="UP001500279"/>
    </source>
</evidence>
<dbReference type="Gene3D" id="3.40.50.2000">
    <property type="entry name" value="Glycogen Phosphorylase B"/>
    <property type="match status" value="2"/>
</dbReference>
<name>A0ABN1K0M4_9BURK</name>
<protein>
    <submittedName>
        <fullName evidence="3">O-antigen biosynthesis protein WlbE</fullName>
    </submittedName>
</protein>
<gene>
    <name evidence="3" type="primary">wlbE</name>
    <name evidence="3" type="ORF">GCM10009107_24080</name>
</gene>
<sequence>MNILYLNHYAGSPALGMEYRPYYLAREWVRAGHAVTMLAASFSHVRAKQPQLDPNAGADGTSETIDGIAYRWFDTPAYQGNGMGRMRNIASFLAQVWQQADALVAELKPQVVIASSTYPMDIWIAQRLARKAGAKLVFEVHDLWPLSPIELSGMSPWHPFALICSSAERAAYRDADVVVSMLPKVHEHMASRGLDLKKLVIVPNGISPEEWDGRPEPLKAEVAACIGAAHRAGRHVVGYAGSMGRPNALDTLLDGAKLLADSPVEFVLVGDGHERERLVRRIEQEGLSARVHWCGTIPKAQIPSFLAAIEVAYIGWQRVPIYRFGIAPNKLMDYMMAGCPVLHAVEAGNDPVAEAGAGITVPPESPEAVAEGVKRLLGLPAATRKAMGKRGRTFVLAEHAYPVLAKRFLAACMPSAPRPGQSTIQGLPPRPSQSPRRP</sequence>
<dbReference type="Proteomes" id="UP001500279">
    <property type="component" value="Unassembled WGS sequence"/>
</dbReference>
<dbReference type="SUPFAM" id="SSF53756">
    <property type="entry name" value="UDP-Glycosyltransferase/glycogen phosphorylase"/>
    <property type="match status" value="1"/>
</dbReference>
<dbReference type="EMBL" id="BAAAEW010000014">
    <property type="protein sequence ID" value="GAA0751396.1"/>
    <property type="molecule type" value="Genomic_DNA"/>
</dbReference>
<dbReference type="PANTHER" id="PTHR12526:SF622">
    <property type="entry name" value="GLYCOSYLTRANSFERASE (GROUP I)"/>
    <property type="match status" value="1"/>
</dbReference>
<accession>A0ABN1K0M4</accession>
<dbReference type="CDD" id="cd03794">
    <property type="entry name" value="GT4_WbuB-like"/>
    <property type="match status" value="1"/>
</dbReference>
<evidence type="ECO:0000313" key="3">
    <source>
        <dbReference type="EMBL" id="GAA0751396.1"/>
    </source>
</evidence>
<keyword evidence="4" id="KW-1185">Reference proteome</keyword>
<evidence type="ECO:0000259" key="2">
    <source>
        <dbReference type="Pfam" id="PF13579"/>
    </source>
</evidence>
<organism evidence="3 4">
    <name type="scientific">Ideonella azotifigens</name>
    <dbReference type="NCBI Taxonomy" id="513160"/>
    <lineage>
        <taxon>Bacteria</taxon>
        <taxon>Pseudomonadati</taxon>
        <taxon>Pseudomonadota</taxon>
        <taxon>Betaproteobacteria</taxon>
        <taxon>Burkholderiales</taxon>
        <taxon>Sphaerotilaceae</taxon>
        <taxon>Ideonella</taxon>
    </lineage>
</organism>
<dbReference type="Pfam" id="PF13579">
    <property type="entry name" value="Glyco_trans_4_4"/>
    <property type="match status" value="1"/>
</dbReference>
<feature type="domain" description="Glycosyltransferase subfamily 4-like N-terminal" evidence="2">
    <location>
        <begin position="16"/>
        <end position="205"/>
    </location>
</feature>
<proteinExistence type="predicted"/>
<reference evidence="3 4" key="1">
    <citation type="journal article" date="2019" name="Int. J. Syst. Evol. Microbiol.">
        <title>The Global Catalogue of Microorganisms (GCM) 10K type strain sequencing project: providing services to taxonomists for standard genome sequencing and annotation.</title>
        <authorList>
            <consortium name="The Broad Institute Genomics Platform"/>
            <consortium name="The Broad Institute Genome Sequencing Center for Infectious Disease"/>
            <person name="Wu L."/>
            <person name="Ma J."/>
        </authorList>
    </citation>
    <scope>NUCLEOTIDE SEQUENCE [LARGE SCALE GENOMIC DNA]</scope>
    <source>
        <strain evidence="3 4">JCM 15503</strain>
    </source>
</reference>
<dbReference type="InterPro" id="IPR028098">
    <property type="entry name" value="Glyco_trans_4-like_N"/>
</dbReference>
<dbReference type="Pfam" id="PF13692">
    <property type="entry name" value="Glyco_trans_1_4"/>
    <property type="match status" value="1"/>
</dbReference>
<feature type="region of interest" description="Disordered" evidence="1">
    <location>
        <begin position="416"/>
        <end position="438"/>
    </location>
</feature>
<evidence type="ECO:0000256" key="1">
    <source>
        <dbReference type="SAM" id="MobiDB-lite"/>
    </source>
</evidence>
<comment type="caution">
    <text evidence="3">The sequence shown here is derived from an EMBL/GenBank/DDBJ whole genome shotgun (WGS) entry which is preliminary data.</text>
</comment>
<dbReference type="PANTHER" id="PTHR12526">
    <property type="entry name" value="GLYCOSYLTRANSFERASE"/>
    <property type="match status" value="1"/>
</dbReference>
<dbReference type="RefSeq" id="WP_141288547.1">
    <property type="nucleotide sequence ID" value="NZ_BAAAEW010000014.1"/>
</dbReference>